<keyword evidence="2" id="KW-1185">Reference proteome</keyword>
<dbReference type="AlphaFoldDB" id="A0A9Y2KZT2"/>
<dbReference type="InterPro" id="IPR011231">
    <property type="entry name" value="Phage_VT1-Sakai_H0018"/>
</dbReference>
<dbReference type="Proteomes" id="UP001238334">
    <property type="component" value="Chromosome"/>
</dbReference>
<evidence type="ECO:0000313" key="2">
    <source>
        <dbReference type="Proteomes" id="UP001238334"/>
    </source>
</evidence>
<protein>
    <submittedName>
        <fullName evidence="1">DUF2190 family protein</fullName>
    </submittedName>
</protein>
<dbReference type="EMBL" id="CP127247">
    <property type="protein sequence ID" value="WIY25056.1"/>
    <property type="molecule type" value="Genomic_DNA"/>
</dbReference>
<dbReference type="KEGG" id="ppso:QPJ95_21625"/>
<reference evidence="1 2" key="1">
    <citation type="submission" date="2023-06" db="EMBL/GenBank/DDBJ databases">
        <title>Parasedimentitalea psychrophila sp. nov., a psychrophilic bacterium isolated from deep-sea sediment.</title>
        <authorList>
            <person name="Li A."/>
        </authorList>
    </citation>
    <scope>NUCLEOTIDE SEQUENCE [LARGE SCALE GENOMIC DNA]</scope>
    <source>
        <strain evidence="1 2">QS115</strain>
    </source>
</reference>
<dbReference type="Pfam" id="PF09956">
    <property type="entry name" value="Phage_cement_2"/>
    <property type="match status" value="1"/>
</dbReference>
<accession>A0A9Y2KZT2</accession>
<name>A0A9Y2KZT2_9RHOB</name>
<evidence type="ECO:0000313" key="1">
    <source>
        <dbReference type="EMBL" id="WIY25056.1"/>
    </source>
</evidence>
<proteinExistence type="predicted"/>
<gene>
    <name evidence="1" type="ORF">QPJ95_21625</name>
</gene>
<dbReference type="RefSeq" id="WP_270919907.1">
    <property type="nucleotide sequence ID" value="NZ_CP127247.1"/>
</dbReference>
<sequence>MIPTFIRAYETSAAVAGYRIVKFSDAGSSNKIAQADSKTAASLGVSDAMGADTGGMCDVHRAGLVSVELGGTVTAGAPLTSDADGKAIAAVAAAGTTLRIIGFADEPGVAGDVVDALLSPALLHQA</sequence>
<organism evidence="1 2">
    <name type="scientific">Parasedimentitalea psychrophila</name>
    <dbReference type="NCBI Taxonomy" id="2997337"/>
    <lineage>
        <taxon>Bacteria</taxon>
        <taxon>Pseudomonadati</taxon>
        <taxon>Pseudomonadota</taxon>
        <taxon>Alphaproteobacteria</taxon>
        <taxon>Rhodobacterales</taxon>
        <taxon>Paracoccaceae</taxon>
        <taxon>Parasedimentitalea</taxon>
    </lineage>
</organism>